<dbReference type="SUPFAM" id="SSF81383">
    <property type="entry name" value="F-box domain"/>
    <property type="match status" value="1"/>
</dbReference>
<dbReference type="EMBL" id="JBANAX010000732">
    <property type="protein sequence ID" value="KAL1195176.1"/>
    <property type="molecule type" value="Genomic_DNA"/>
</dbReference>
<dbReference type="SUPFAM" id="SSF52047">
    <property type="entry name" value="RNI-like"/>
    <property type="match status" value="1"/>
</dbReference>
<dbReference type="InterPro" id="IPR001810">
    <property type="entry name" value="F-box_dom"/>
</dbReference>
<feature type="domain" description="FBD" evidence="1">
    <location>
        <begin position="348"/>
        <end position="420"/>
    </location>
</feature>
<comment type="caution">
    <text evidence="2">The sequence shown here is derived from an EMBL/GenBank/DDBJ whole genome shotgun (WGS) entry which is preliminary data.</text>
</comment>
<organism evidence="2 3">
    <name type="scientific">Cardamine amara subsp. amara</name>
    <dbReference type="NCBI Taxonomy" id="228776"/>
    <lineage>
        <taxon>Eukaryota</taxon>
        <taxon>Viridiplantae</taxon>
        <taxon>Streptophyta</taxon>
        <taxon>Embryophyta</taxon>
        <taxon>Tracheophyta</taxon>
        <taxon>Spermatophyta</taxon>
        <taxon>Magnoliopsida</taxon>
        <taxon>eudicotyledons</taxon>
        <taxon>Gunneridae</taxon>
        <taxon>Pentapetalae</taxon>
        <taxon>rosids</taxon>
        <taxon>malvids</taxon>
        <taxon>Brassicales</taxon>
        <taxon>Brassicaceae</taxon>
        <taxon>Cardamineae</taxon>
        <taxon>Cardamine</taxon>
    </lineage>
</organism>
<keyword evidence="3" id="KW-1185">Reference proteome</keyword>
<dbReference type="PANTHER" id="PTHR31900:SF34">
    <property type="entry name" value="EMB|CAB62440.1-RELATED"/>
    <property type="match status" value="1"/>
</dbReference>
<dbReference type="PANTHER" id="PTHR31900">
    <property type="entry name" value="F-BOX/RNI SUPERFAMILY PROTEIN-RELATED"/>
    <property type="match status" value="1"/>
</dbReference>
<dbReference type="InterPro" id="IPR032675">
    <property type="entry name" value="LRR_dom_sf"/>
</dbReference>
<dbReference type="InterPro" id="IPR036047">
    <property type="entry name" value="F-box-like_dom_sf"/>
</dbReference>
<dbReference type="AlphaFoldDB" id="A0ABD0ZKJ7"/>
<reference evidence="2 3" key="1">
    <citation type="submission" date="2024-04" db="EMBL/GenBank/DDBJ databases">
        <title>Genome assembly C_amara_ONT_v2.</title>
        <authorList>
            <person name="Yant L."/>
            <person name="Moore C."/>
            <person name="Slenker M."/>
        </authorList>
    </citation>
    <scope>NUCLEOTIDE SEQUENCE [LARGE SCALE GENOMIC DNA]</scope>
    <source>
        <tissue evidence="2">Leaf</tissue>
    </source>
</reference>
<evidence type="ECO:0000259" key="1">
    <source>
        <dbReference type="SMART" id="SM00579"/>
    </source>
</evidence>
<protein>
    <submittedName>
        <fullName evidence="2">F-box/FBD/LRR-repeat protein</fullName>
    </submittedName>
</protein>
<dbReference type="Pfam" id="PF24758">
    <property type="entry name" value="LRR_At5g56370"/>
    <property type="match status" value="1"/>
</dbReference>
<proteinExistence type="predicted"/>
<sequence>MEKISELSDDLLIKILSLIPTKDAVAMSVISKRWMSLWTLVPRLVFDDYSEEDVETNKNHDRSLSQFVSGTLLLHKAVVLESFHLKIASECSASEIGLWVRIVVDRFVRDLKISFYDHGLVKLPSRLFRCETIETLELTRVTVFEVPSRFSFRSLKKLSLLYVKYPDEESFCRLISNCPILEDLYVETCEKDNVVTYIVNVASLQILSIGDLLIESADEVFVIHSHSLKQLNINDYSGELNLIGNLPKLVEANLQSSSHHAKVLESVTFVKRLSLCLEEEAQYPIGAVLFQLLRLELCSCEDNWTNILVSVLQHSPKLQVLKLYLNQNHSDLDVVREVCWIQPERVPECMLFHLKTFEWRNYGGTQVEKEVAIYILKNARQLSTASIFYPDSVNLVDKLKMFEELEIATRSSRACELTMG</sequence>
<dbReference type="Gene3D" id="3.80.10.10">
    <property type="entry name" value="Ribonuclease Inhibitor"/>
    <property type="match status" value="1"/>
</dbReference>
<dbReference type="Pfam" id="PF08387">
    <property type="entry name" value="FBD"/>
    <property type="match status" value="1"/>
</dbReference>
<dbReference type="InterPro" id="IPR053781">
    <property type="entry name" value="F-box_AtFBL13-like"/>
</dbReference>
<dbReference type="InterPro" id="IPR055411">
    <property type="entry name" value="LRR_FXL15/At3g58940/PEG3-like"/>
</dbReference>
<dbReference type="CDD" id="cd22160">
    <property type="entry name" value="F-box_AtFBL13-like"/>
    <property type="match status" value="1"/>
</dbReference>
<evidence type="ECO:0000313" key="2">
    <source>
        <dbReference type="EMBL" id="KAL1195176.1"/>
    </source>
</evidence>
<dbReference type="Proteomes" id="UP001558713">
    <property type="component" value="Unassembled WGS sequence"/>
</dbReference>
<dbReference type="InterPro" id="IPR006566">
    <property type="entry name" value="FBD"/>
</dbReference>
<gene>
    <name evidence="2" type="ORF">V5N11_029090</name>
</gene>
<accession>A0ABD0ZKJ7</accession>
<dbReference type="InterPro" id="IPR050232">
    <property type="entry name" value="FBL13/AtMIF1-like"/>
</dbReference>
<evidence type="ECO:0000313" key="3">
    <source>
        <dbReference type="Proteomes" id="UP001558713"/>
    </source>
</evidence>
<dbReference type="SMART" id="SM00579">
    <property type="entry name" value="FBD"/>
    <property type="match status" value="1"/>
</dbReference>
<name>A0ABD0ZKJ7_CARAN</name>
<dbReference type="Pfam" id="PF00646">
    <property type="entry name" value="F-box"/>
    <property type="match status" value="1"/>
</dbReference>